<protein>
    <recommendedName>
        <fullName evidence="3">asparagine synthase (glutamine-hydrolyzing)</fullName>
        <ecNumber evidence="3">6.3.5.4</ecNumber>
    </recommendedName>
</protein>
<evidence type="ECO:0000256" key="3">
    <source>
        <dbReference type="ARBA" id="ARBA00012737"/>
    </source>
</evidence>
<dbReference type="Gene3D" id="3.40.50.620">
    <property type="entry name" value="HUPs"/>
    <property type="match status" value="2"/>
</dbReference>
<dbReference type="Gene3D" id="3.60.20.10">
    <property type="entry name" value="Glutamine Phosphoribosylpyrophosphate, subunit 1, domain 1"/>
    <property type="match status" value="1"/>
</dbReference>
<gene>
    <name evidence="9" type="ORF">AUP44_22720</name>
</gene>
<comment type="caution">
    <text evidence="9">The sequence shown here is derived from an EMBL/GenBank/DDBJ whole genome shotgun (WGS) entry which is preliminary data.</text>
</comment>
<dbReference type="InterPro" id="IPR051786">
    <property type="entry name" value="ASN_synthetase/amidase"/>
</dbReference>
<evidence type="ECO:0000256" key="1">
    <source>
        <dbReference type="ARBA" id="ARBA00005187"/>
    </source>
</evidence>
<dbReference type="OrthoDB" id="9763290at2"/>
<evidence type="ECO:0000256" key="2">
    <source>
        <dbReference type="ARBA" id="ARBA00005752"/>
    </source>
</evidence>
<feature type="domain" description="Asparagine synthetase" evidence="7">
    <location>
        <begin position="237"/>
        <end position="611"/>
    </location>
</feature>
<comment type="pathway">
    <text evidence="1">Amino-acid biosynthesis; L-asparagine biosynthesis; L-asparagine from L-aspartate (L-Gln route): step 1/1.</text>
</comment>
<evidence type="ECO:0000259" key="8">
    <source>
        <dbReference type="Pfam" id="PF13537"/>
    </source>
</evidence>
<dbReference type="EC" id="6.3.5.4" evidence="3"/>
<keyword evidence="4" id="KW-0547">Nucleotide-binding</keyword>
<dbReference type="SUPFAM" id="SSF52402">
    <property type="entry name" value="Adenine nucleotide alpha hydrolases-like"/>
    <property type="match status" value="1"/>
</dbReference>
<dbReference type="Pfam" id="PF13537">
    <property type="entry name" value="GATase_7"/>
    <property type="match status" value="1"/>
</dbReference>
<evidence type="ECO:0000256" key="4">
    <source>
        <dbReference type="ARBA" id="ARBA00022741"/>
    </source>
</evidence>
<dbReference type="Proteomes" id="UP000075787">
    <property type="component" value="Unassembled WGS sequence"/>
</dbReference>
<name>A0A162LNF6_9PROT</name>
<comment type="catalytic activity">
    <reaction evidence="6">
        <text>L-aspartate + L-glutamine + ATP + H2O = L-asparagine + L-glutamate + AMP + diphosphate + H(+)</text>
        <dbReference type="Rhea" id="RHEA:12228"/>
        <dbReference type="ChEBI" id="CHEBI:15377"/>
        <dbReference type="ChEBI" id="CHEBI:15378"/>
        <dbReference type="ChEBI" id="CHEBI:29985"/>
        <dbReference type="ChEBI" id="CHEBI:29991"/>
        <dbReference type="ChEBI" id="CHEBI:30616"/>
        <dbReference type="ChEBI" id="CHEBI:33019"/>
        <dbReference type="ChEBI" id="CHEBI:58048"/>
        <dbReference type="ChEBI" id="CHEBI:58359"/>
        <dbReference type="ChEBI" id="CHEBI:456215"/>
        <dbReference type="EC" id="6.3.5.4"/>
    </reaction>
</comment>
<dbReference type="InterPro" id="IPR001962">
    <property type="entry name" value="Asn_synthase"/>
</dbReference>
<dbReference type="InterPro" id="IPR014729">
    <property type="entry name" value="Rossmann-like_a/b/a_fold"/>
</dbReference>
<keyword evidence="5" id="KW-0067">ATP-binding</keyword>
<comment type="similarity">
    <text evidence="2">Belongs to the asparagine synthetase family.</text>
</comment>
<dbReference type="RefSeq" id="WP_062762049.1">
    <property type="nucleotide sequence ID" value="NZ_CP121043.1"/>
</dbReference>
<dbReference type="GO" id="GO:0005524">
    <property type="term" value="F:ATP binding"/>
    <property type="evidence" value="ECO:0007669"/>
    <property type="project" value="UniProtKB-KW"/>
</dbReference>
<dbReference type="InterPro" id="IPR029055">
    <property type="entry name" value="Ntn_hydrolases_N"/>
</dbReference>
<dbReference type="PANTHER" id="PTHR43284:SF1">
    <property type="entry name" value="ASPARAGINE SYNTHETASE"/>
    <property type="match status" value="1"/>
</dbReference>
<dbReference type="PIRSF" id="PIRSF001589">
    <property type="entry name" value="Asn_synthetase_glu-h"/>
    <property type="match status" value="1"/>
</dbReference>
<sequence length="646" mass="72509">MLQGGAGFLAGTGGAVRDLARRCPSEFRVDRVHQSDGGIVVGLGRDNPAGRLRRPAPRPIAPGLSGAVTLVNGEIYNLADLARELALDRTMPLTPVRLVDALLDRWGVDGLARLDGDYTLVRWSPANHALLLAACPMGRDSLCHAAMPDGIVAASRPSWLLAVPEVDPEPDPDVLVYPLVKMESRIGDRTPWRHIRRLQPGWYLEWQDGSMRTAPFWSPVPRRRLRLRRDAEYVEAAREHLDRAVAARCPGGTPVLCLLSAGLDSPGIAATASRRHDAPVHTLTIRADPDVPQLPPDAGHFADEWERLQPFLARYPGLRPHLVDAWQPDLSMEYAGGPLQSRDWPVKRPDQLSWMLMPMARIVREQGIGVVLSGDAGNVTLSYTGGRVAADQLRRGRALAAWRNLVPYRPGLGGRPRLFWGPRALWGQAVAPLAGPGLRRLTRRLRGGRDYWWQEWSSIRPEVAERLQLTEHDQPSMRTGSPDLDNHILLLEHFRQKNAQYAHFFQGMAWSWRDPYCDLGLVEFCLSLPRDQFRRNGVPRLLARRTLADRVPQPILDERRIGLQHADWFGWMGRRRDWMAAEIDRIEQSPLACSLLDTQHMRAILDAWPATPEEAGRFPTSHRLRKGLGEALRVGQFILMQEGRNG</sequence>
<dbReference type="InterPro" id="IPR006426">
    <property type="entry name" value="Asn_synth_AEB"/>
</dbReference>
<evidence type="ECO:0000259" key="7">
    <source>
        <dbReference type="Pfam" id="PF00733"/>
    </source>
</evidence>
<dbReference type="GO" id="GO:0004066">
    <property type="term" value="F:asparagine synthase (glutamine-hydrolyzing) activity"/>
    <property type="evidence" value="ECO:0007669"/>
    <property type="project" value="UniProtKB-EC"/>
</dbReference>
<dbReference type="SUPFAM" id="SSF56235">
    <property type="entry name" value="N-terminal nucleophile aminohydrolases (Ntn hydrolases)"/>
    <property type="match status" value="1"/>
</dbReference>
<accession>A0A162LNF6</accession>
<dbReference type="AlphaFoldDB" id="A0A162LNF6"/>
<organism evidence="9 10">
    <name type="scientific">Tistrella mobilis</name>
    <dbReference type="NCBI Taxonomy" id="171437"/>
    <lineage>
        <taxon>Bacteria</taxon>
        <taxon>Pseudomonadati</taxon>
        <taxon>Pseudomonadota</taxon>
        <taxon>Alphaproteobacteria</taxon>
        <taxon>Geminicoccales</taxon>
        <taxon>Geminicoccaceae</taxon>
        <taxon>Tistrella</taxon>
    </lineage>
</organism>
<feature type="domain" description="Glutamine amidotransferase type-2" evidence="8">
    <location>
        <begin position="67"/>
        <end position="161"/>
    </location>
</feature>
<evidence type="ECO:0000256" key="5">
    <source>
        <dbReference type="ARBA" id="ARBA00022840"/>
    </source>
</evidence>
<dbReference type="GO" id="GO:0006529">
    <property type="term" value="P:asparagine biosynthetic process"/>
    <property type="evidence" value="ECO:0007669"/>
    <property type="project" value="InterPro"/>
</dbReference>
<evidence type="ECO:0000313" key="9">
    <source>
        <dbReference type="EMBL" id="KYO55943.1"/>
    </source>
</evidence>
<dbReference type="EMBL" id="LPZR01000053">
    <property type="protein sequence ID" value="KYO55943.1"/>
    <property type="molecule type" value="Genomic_DNA"/>
</dbReference>
<evidence type="ECO:0000313" key="10">
    <source>
        <dbReference type="Proteomes" id="UP000075787"/>
    </source>
</evidence>
<evidence type="ECO:0000256" key="6">
    <source>
        <dbReference type="ARBA" id="ARBA00048741"/>
    </source>
</evidence>
<proteinExistence type="inferred from homology"/>
<reference evidence="9 10" key="1">
    <citation type="submission" date="2015-12" db="EMBL/GenBank/DDBJ databases">
        <title>Genome sequence of Tistrella mobilis MCCC 1A02139.</title>
        <authorList>
            <person name="Lu L."/>
            <person name="Lai Q."/>
            <person name="Shao Z."/>
            <person name="Qian P."/>
        </authorList>
    </citation>
    <scope>NUCLEOTIDE SEQUENCE [LARGE SCALE GENOMIC DNA]</scope>
    <source>
        <strain evidence="9 10">MCCC 1A02139</strain>
    </source>
</reference>
<dbReference type="InterPro" id="IPR017932">
    <property type="entry name" value="GATase_2_dom"/>
</dbReference>
<dbReference type="PANTHER" id="PTHR43284">
    <property type="entry name" value="ASPARAGINE SYNTHETASE (GLUTAMINE-HYDROLYZING)"/>
    <property type="match status" value="1"/>
</dbReference>
<dbReference type="Pfam" id="PF00733">
    <property type="entry name" value="Asn_synthase"/>
    <property type="match status" value="1"/>
</dbReference>
<dbReference type="GeneID" id="97239414"/>